<evidence type="ECO:0000256" key="2">
    <source>
        <dbReference type="SAM" id="MobiDB-lite"/>
    </source>
</evidence>
<reference evidence="4 5" key="1">
    <citation type="submission" date="2020-08" db="EMBL/GenBank/DDBJ databases">
        <title>Sequencing the genomes of 1000 actinobacteria strains.</title>
        <authorList>
            <person name="Klenk H.-P."/>
        </authorList>
    </citation>
    <scope>NUCLEOTIDE SEQUENCE [LARGE SCALE GENOMIC DNA]</scope>
    <source>
        <strain evidence="4 5">DSM 44598</strain>
    </source>
</reference>
<dbReference type="GO" id="GO:0016853">
    <property type="term" value="F:isomerase activity"/>
    <property type="evidence" value="ECO:0007669"/>
    <property type="project" value="UniProtKB-KW"/>
</dbReference>
<keyword evidence="1" id="KW-0479">Metal-binding</keyword>
<dbReference type="InterPro" id="IPR011051">
    <property type="entry name" value="RmlC_Cupin_sf"/>
</dbReference>
<dbReference type="EMBL" id="JACHDO010000001">
    <property type="protein sequence ID" value="MBB5489391.1"/>
    <property type="molecule type" value="Genomic_DNA"/>
</dbReference>
<accession>A0A840W8K3</accession>
<keyword evidence="4" id="KW-0413">Isomerase</keyword>
<dbReference type="Gene3D" id="2.60.120.10">
    <property type="entry name" value="Jelly Rolls"/>
    <property type="match status" value="1"/>
</dbReference>
<keyword evidence="5" id="KW-1185">Reference proteome</keyword>
<dbReference type="InterPro" id="IPR051610">
    <property type="entry name" value="GPI/OXD"/>
</dbReference>
<feature type="domain" description="Cupin type-2" evidence="3">
    <location>
        <begin position="39"/>
        <end position="105"/>
    </location>
</feature>
<protein>
    <submittedName>
        <fullName evidence="4">Mannose-6-phosphate isomerase-like protein (Cupin superfamily)</fullName>
    </submittedName>
</protein>
<evidence type="ECO:0000313" key="5">
    <source>
        <dbReference type="Proteomes" id="UP000579647"/>
    </source>
</evidence>
<dbReference type="RefSeq" id="WP_184361446.1">
    <property type="nucleotide sequence ID" value="NZ_BAAAKM010000010.1"/>
</dbReference>
<sequence>MGTTVPRVIAFEQIVIGEARRTVFFEGREYGSGISFFLVDNDPGQGPGLHRHPYSETWTVLEGEAEITIGEDRLTARAGDTAVVGPRVWHRFVNSGTGRLRIMCVHASDTLVQEFEDGVCEPSGRVGREYGRARSCSGKSRRGRTGPGGRFGTPSFRGR</sequence>
<dbReference type="GO" id="GO:0046872">
    <property type="term" value="F:metal ion binding"/>
    <property type="evidence" value="ECO:0007669"/>
    <property type="project" value="UniProtKB-KW"/>
</dbReference>
<dbReference type="PANTHER" id="PTHR35848:SF6">
    <property type="entry name" value="CUPIN TYPE-2 DOMAIN-CONTAINING PROTEIN"/>
    <property type="match status" value="1"/>
</dbReference>
<evidence type="ECO:0000259" key="3">
    <source>
        <dbReference type="Pfam" id="PF07883"/>
    </source>
</evidence>
<gene>
    <name evidence="4" type="ORF">HNR07_000528</name>
</gene>
<evidence type="ECO:0000256" key="1">
    <source>
        <dbReference type="ARBA" id="ARBA00022723"/>
    </source>
</evidence>
<comment type="caution">
    <text evidence="4">The sequence shown here is derived from an EMBL/GenBank/DDBJ whole genome shotgun (WGS) entry which is preliminary data.</text>
</comment>
<dbReference type="Proteomes" id="UP000579647">
    <property type="component" value="Unassembled WGS sequence"/>
</dbReference>
<dbReference type="SUPFAM" id="SSF51182">
    <property type="entry name" value="RmlC-like cupins"/>
    <property type="match status" value="1"/>
</dbReference>
<dbReference type="AlphaFoldDB" id="A0A840W8K3"/>
<feature type="region of interest" description="Disordered" evidence="2">
    <location>
        <begin position="128"/>
        <end position="159"/>
    </location>
</feature>
<proteinExistence type="predicted"/>
<evidence type="ECO:0000313" key="4">
    <source>
        <dbReference type="EMBL" id="MBB5489391.1"/>
    </source>
</evidence>
<name>A0A840W8K3_9ACTN</name>
<dbReference type="InterPro" id="IPR013096">
    <property type="entry name" value="Cupin_2"/>
</dbReference>
<dbReference type="PANTHER" id="PTHR35848">
    <property type="entry name" value="OXALATE-BINDING PROTEIN"/>
    <property type="match status" value="1"/>
</dbReference>
<organism evidence="4 5">
    <name type="scientific">Nocardiopsis metallicus</name>
    <dbReference type="NCBI Taxonomy" id="179819"/>
    <lineage>
        <taxon>Bacteria</taxon>
        <taxon>Bacillati</taxon>
        <taxon>Actinomycetota</taxon>
        <taxon>Actinomycetes</taxon>
        <taxon>Streptosporangiales</taxon>
        <taxon>Nocardiopsidaceae</taxon>
        <taxon>Nocardiopsis</taxon>
    </lineage>
</organism>
<dbReference type="Pfam" id="PF07883">
    <property type="entry name" value="Cupin_2"/>
    <property type="match status" value="1"/>
</dbReference>
<dbReference type="InterPro" id="IPR014710">
    <property type="entry name" value="RmlC-like_jellyroll"/>
</dbReference>